<name>A0ABP4I7V6_9PSEU</name>
<accession>A0ABP4I7V6</accession>
<evidence type="ECO:0000313" key="1">
    <source>
        <dbReference type="EMBL" id="GAA1383932.1"/>
    </source>
</evidence>
<sequence>MDVERIQLCLRDHLAQVRAAAADNEFVDLELAEQLHSRLRAALGSWSTYDAEQRAALIGAVNYLVQTDDEENDLRSPIGFDDDAEIVMAALKRVEG</sequence>
<reference evidence="2" key="1">
    <citation type="journal article" date="2019" name="Int. J. Syst. Evol. Microbiol.">
        <title>The Global Catalogue of Microorganisms (GCM) 10K type strain sequencing project: providing services to taxonomists for standard genome sequencing and annotation.</title>
        <authorList>
            <consortium name="The Broad Institute Genomics Platform"/>
            <consortium name="The Broad Institute Genome Sequencing Center for Infectious Disease"/>
            <person name="Wu L."/>
            <person name="Ma J."/>
        </authorList>
    </citation>
    <scope>NUCLEOTIDE SEQUENCE [LARGE SCALE GENOMIC DNA]</scope>
    <source>
        <strain evidence="2">JCM 11896</strain>
    </source>
</reference>
<evidence type="ECO:0008006" key="3">
    <source>
        <dbReference type="Google" id="ProtNLM"/>
    </source>
</evidence>
<organism evidence="1 2">
    <name type="scientific">Pseudonocardia kongjuensis</name>
    <dbReference type="NCBI Taxonomy" id="102227"/>
    <lineage>
        <taxon>Bacteria</taxon>
        <taxon>Bacillati</taxon>
        <taxon>Actinomycetota</taxon>
        <taxon>Actinomycetes</taxon>
        <taxon>Pseudonocardiales</taxon>
        <taxon>Pseudonocardiaceae</taxon>
        <taxon>Pseudonocardia</taxon>
    </lineage>
</organism>
<dbReference type="Proteomes" id="UP001501414">
    <property type="component" value="Unassembled WGS sequence"/>
</dbReference>
<dbReference type="RefSeq" id="WP_344019584.1">
    <property type="nucleotide sequence ID" value="NZ_BAAAJK010000005.1"/>
</dbReference>
<keyword evidence="2" id="KW-1185">Reference proteome</keyword>
<comment type="caution">
    <text evidence="1">The sequence shown here is derived from an EMBL/GenBank/DDBJ whole genome shotgun (WGS) entry which is preliminary data.</text>
</comment>
<proteinExistence type="predicted"/>
<evidence type="ECO:0000313" key="2">
    <source>
        <dbReference type="Proteomes" id="UP001501414"/>
    </source>
</evidence>
<gene>
    <name evidence="1" type="ORF">GCM10009613_14000</name>
</gene>
<dbReference type="EMBL" id="BAAAJK010000005">
    <property type="protein sequence ID" value="GAA1383932.1"/>
    <property type="molecule type" value="Genomic_DNA"/>
</dbReference>
<protein>
    <recommendedName>
        <fullName evidence="3">Phage gp6-like head-tail connector protein</fullName>
    </recommendedName>
</protein>